<proteinExistence type="predicted"/>
<protein>
    <submittedName>
        <fullName evidence="1">Uncharacterized protein</fullName>
    </submittedName>
</protein>
<geneLocation type="plasmid" evidence="1">
    <name>p716811-VIM</name>
</geneLocation>
<dbReference type="AlphaFoldDB" id="A0A6B7PXF5"/>
<accession>A0A6B7PXF5</accession>
<dbReference type="EMBL" id="MN310372">
    <property type="protein sequence ID" value="QFX76795.1"/>
    <property type="molecule type" value="Genomic_DNA"/>
</dbReference>
<reference evidence="1" key="1">
    <citation type="submission" date="2019-08" db="EMBL/GenBank/DDBJ databases">
        <authorList>
            <person name="Zhou D."/>
            <person name="Chen F."/>
        </authorList>
    </citation>
    <scope>NUCLEOTIDE SEQUENCE</scope>
    <source>
        <strain evidence="1">150716811</strain>
        <plasmid evidence="1">p716811-VIM</plasmid>
    </source>
</reference>
<evidence type="ECO:0000313" key="1">
    <source>
        <dbReference type="EMBL" id="QFX76795.1"/>
    </source>
</evidence>
<name>A0A6B7PXF5_PSEPU</name>
<sequence length="399" mass="44206">MGGDCNGTIGRTTPVETSATLRSTCIPLVDRSPPMHEEPFVLSSIDRARDWVDICSCGAELPKDKVAAMLASLCGFGSWDIMSYAIEALPPSLVDEKVDSEVVQARLKHHMQVLVGVHQLDPPLAIFILSVVNPTSGKPLKAFSKSDEFAVSTEQRLAFEAFLNELPEDDGLKFFAAPGNPEHFELQCEPNRTQLALALCGDTEPFLWCEVFDALGWEYELADDDTPDIDEPSFEIYDDILGEVPVYITPLSRSPATPDAPIDRALRLQRAACLGDFLTQDFPGEAALMLMRWPVMKEIDGHTYCHAGSVYHFELGEWQDLLFNFRCTSVSELLNLNNLVENIHQGHPALEDHGGNFCTLLSICLSGHSADDFEGGIVPMIRQQSAETGWFMQRVNEDE</sequence>
<keyword evidence="1" id="KW-0614">Plasmid</keyword>
<organism evidence="1">
    <name type="scientific">Pseudomonas putida</name>
    <name type="common">Arthrobacter siderocapsulatus</name>
    <dbReference type="NCBI Taxonomy" id="303"/>
    <lineage>
        <taxon>Bacteria</taxon>
        <taxon>Pseudomonadati</taxon>
        <taxon>Pseudomonadota</taxon>
        <taxon>Gammaproteobacteria</taxon>
        <taxon>Pseudomonadales</taxon>
        <taxon>Pseudomonadaceae</taxon>
        <taxon>Pseudomonas</taxon>
    </lineage>
</organism>